<accession>A0ABD6LFE5</accession>
<organism evidence="2 3">
    <name type="scientific">Enterocloster clostridioformis</name>
    <dbReference type="NCBI Taxonomy" id="1531"/>
    <lineage>
        <taxon>Bacteria</taxon>
        <taxon>Bacillati</taxon>
        <taxon>Bacillota</taxon>
        <taxon>Clostridia</taxon>
        <taxon>Lachnospirales</taxon>
        <taxon>Lachnospiraceae</taxon>
        <taxon>Enterocloster</taxon>
    </lineage>
</organism>
<dbReference type="Proteomes" id="UP000719916">
    <property type="component" value="Unassembled WGS sequence"/>
</dbReference>
<dbReference type="EMBL" id="JAAISW010000007">
    <property type="protein sequence ID" value="NSJ43351.1"/>
    <property type="molecule type" value="Genomic_DNA"/>
</dbReference>
<dbReference type="AlphaFoldDB" id="A0ABD6LFE5"/>
<gene>
    <name evidence="2" type="ORF">G5B26_07110</name>
</gene>
<proteinExistence type="predicted"/>
<dbReference type="RefSeq" id="WP_002589178.1">
    <property type="nucleotide sequence ID" value="NZ_JAAISW010000007.1"/>
</dbReference>
<feature type="compositionally biased region" description="Polar residues" evidence="1">
    <location>
        <begin position="82"/>
        <end position="94"/>
    </location>
</feature>
<evidence type="ECO:0000313" key="3">
    <source>
        <dbReference type="Proteomes" id="UP000719916"/>
    </source>
</evidence>
<evidence type="ECO:0000256" key="1">
    <source>
        <dbReference type="SAM" id="MobiDB-lite"/>
    </source>
</evidence>
<feature type="compositionally biased region" description="Low complexity" evidence="1">
    <location>
        <begin position="69"/>
        <end position="81"/>
    </location>
</feature>
<name>A0ABD6LFE5_9FIRM</name>
<evidence type="ECO:0008006" key="4">
    <source>
        <dbReference type="Google" id="ProtNLM"/>
    </source>
</evidence>
<protein>
    <recommendedName>
        <fullName evidence="4">Spore coat protein</fullName>
    </recommendedName>
</protein>
<sequence>MANMNINITGLDTIAQAINNLAQALGKGGMTASFSESTPAGPQSTQMAGNYQNPGPVTSGPQQSGLPGTGTAAAGQPGMMQYQQPFTGQAGQGALPTTATTQSYTQDQIAIALTGLIDQGKRDYVTQILGQFGAMSLMQVPVERYPELVTQLRGAGANI</sequence>
<feature type="region of interest" description="Disordered" evidence="1">
    <location>
        <begin position="30"/>
        <end position="94"/>
    </location>
</feature>
<evidence type="ECO:0000313" key="2">
    <source>
        <dbReference type="EMBL" id="NSJ43351.1"/>
    </source>
</evidence>
<comment type="caution">
    <text evidence="2">The sequence shown here is derived from an EMBL/GenBank/DDBJ whole genome shotgun (WGS) entry which is preliminary data.</text>
</comment>
<reference evidence="2 3" key="1">
    <citation type="journal article" date="2020" name="Cell Host Microbe">
        <title>Functional and Genomic Variation between Human-Derived Isolates of Lachnospiraceae Reveals Inter- and Intra-Species Diversity.</title>
        <authorList>
            <person name="Sorbara M.T."/>
            <person name="Littmann E.R."/>
            <person name="Fontana E."/>
            <person name="Moody T.U."/>
            <person name="Kohout C.E."/>
            <person name="Gjonbalaj M."/>
            <person name="Eaton V."/>
            <person name="Seok R."/>
            <person name="Leiner I.M."/>
            <person name="Pamer E.G."/>
        </authorList>
    </citation>
    <scope>NUCLEOTIDE SEQUENCE [LARGE SCALE GENOMIC DNA]</scope>
    <source>
        <strain evidence="2 3">MSK.2.26</strain>
    </source>
</reference>
<feature type="compositionally biased region" description="Polar residues" evidence="1">
    <location>
        <begin position="32"/>
        <end position="66"/>
    </location>
</feature>